<dbReference type="Proteomes" id="UP001597560">
    <property type="component" value="Unassembled WGS sequence"/>
</dbReference>
<dbReference type="RefSeq" id="WP_377609225.1">
    <property type="nucleotide sequence ID" value="NZ_JBHUPA010000002.1"/>
</dbReference>
<proteinExistence type="predicted"/>
<evidence type="ECO:0000313" key="2">
    <source>
        <dbReference type="Proteomes" id="UP001597560"/>
    </source>
</evidence>
<keyword evidence="2" id="KW-1185">Reference proteome</keyword>
<sequence length="226" mass="25466">MKTGNKTFEPILIHDGTKEADNFILKIQRLASELKKLKADFIEFAEPLGGVWNKQTAKTAINGVMVTLIDNLCIDFIGKQNKYLRNAVDKELARSRGGFDSKLYAFNNAVERSRTDSIYGYYPSELISSDFLPINDVGEIVVTDEYKALVKEQFNKYITNEEDAIILSSVKSLLKEWEEMKSKLGNLSLKLLASMKKDGIDGSDLKMPSGKTLAWAVEQNKEKLNK</sequence>
<protein>
    <recommendedName>
        <fullName evidence="3">Nucleotide modification associated domain-containing protein</fullName>
    </recommendedName>
</protein>
<evidence type="ECO:0008006" key="3">
    <source>
        <dbReference type="Google" id="ProtNLM"/>
    </source>
</evidence>
<gene>
    <name evidence="1" type="ORF">ACFS6J_04415</name>
</gene>
<comment type="caution">
    <text evidence="1">The sequence shown here is derived from an EMBL/GenBank/DDBJ whole genome shotgun (WGS) entry which is preliminary data.</text>
</comment>
<dbReference type="EMBL" id="JBHUPA010000002">
    <property type="protein sequence ID" value="MFD2961016.1"/>
    <property type="molecule type" value="Genomic_DNA"/>
</dbReference>
<name>A0ABW6AYB3_9SPHI</name>
<evidence type="ECO:0000313" key="1">
    <source>
        <dbReference type="EMBL" id="MFD2961016.1"/>
    </source>
</evidence>
<organism evidence="1 2">
    <name type="scientific">Olivibacter jilunii</name>
    <dbReference type="NCBI Taxonomy" id="985016"/>
    <lineage>
        <taxon>Bacteria</taxon>
        <taxon>Pseudomonadati</taxon>
        <taxon>Bacteroidota</taxon>
        <taxon>Sphingobacteriia</taxon>
        <taxon>Sphingobacteriales</taxon>
        <taxon>Sphingobacteriaceae</taxon>
        <taxon>Olivibacter</taxon>
    </lineage>
</organism>
<reference evidence="2" key="1">
    <citation type="journal article" date="2019" name="Int. J. Syst. Evol. Microbiol.">
        <title>The Global Catalogue of Microorganisms (GCM) 10K type strain sequencing project: providing services to taxonomists for standard genome sequencing and annotation.</title>
        <authorList>
            <consortium name="The Broad Institute Genomics Platform"/>
            <consortium name="The Broad Institute Genome Sequencing Center for Infectious Disease"/>
            <person name="Wu L."/>
            <person name="Ma J."/>
        </authorList>
    </citation>
    <scope>NUCLEOTIDE SEQUENCE [LARGE SCALE GENOMIC DNA]</scope>
    <source>
        <strain evidence="2">KCTC 23098</strain>
    </source>
</reference>
<accession>A0ABW6AYB3</accession>